<evidence type="ECO:0000313" key="2">
    <source>
        <dbReference type="EMBL" id="AWC68683.1"/>
    </source>
</evidence>
<dbReference type="Proteomes" id="UP000217311">
    <property type="component" value="Chromosome"/>
</dbReference>
<proteinExistence type="predicted"/>
<evidence type="ECO:0000313" key="3">
    <source>
        <dbReference type="Proteomes" id="UP000217311"/>
    </source>
</evidence>
<evidence type="ECO:0000256" key="1">
    <source>
        <dbReference type="SAM" id="MobiDB-lite"/>
    </source>
</evidence>
<organism evidence="2 3">
    <name type="scientific">Caulobacter vibrioides</name>
    <name type="common">Caulobacter crescentus</name>
    <dbReference type="NCBI Taxonomy" id="155892"/>
    <lineage>
        <taxon>Bacteria</taxon>
        <taxon>Pseudomonadati</taxon>
        <taxon>Pseudomonadota</taxon>
        <taxon>Alphaproteobacteria</taxon>
        <taxon>Caulobacterales</taxon>
        <taxon>Caulobacteraceae</taxon>
        <taxon>Caulobacter</taxon>
    </lineage>
</organism>
<sequence length="62" mass="6835">MRKACAERLILRCARLSAPRRTQGRPLRHAAAPRATSPAMRVRRKLSPPAPLAGEVARRIAP</sequence>
<dbReference type="EMBL" id="CP023315">
    <property type="protein sequence ID" value="AWC68683.1"/>
    <property type="molecule type" value="Genomic_DNA"/>
</dbReference>
<feature type="region of interest" description="Disordered" evidence="1">
    <location>
        <begin position="20"/>
        <end position="62"/>
    </location>
</feature>
<reference evidence="3" key="1">
    <citation type="submission" date="2017-09" db="EMBL/GenBank/DDBJ databases">
        <title>Genome evolution observed in wild isolates of Caulobacter crescentus.</title>
        <authorList>
            <person name="Ely B."/>
            <person name="Wilson K."/>
            <person name="Scott D."/>
        </authorList>
    </citation>
    <scope>NUCLEOTIDE SEQUENCE [LARGE SCALE GENOMIC DNA]</scope>
    <source>
        <strain evidence="3">CB13b1a</strain>
    </source>
</reference>
<gene>
    <name evidence="2" type="ORF">CA606_20370</name>
</gene>
<protein>
    <submittedName>
        <fullName evidence="2">Uncharacterized protein</fullName>
    </submittedName>
</protein>
<dbReference type="AlphaFoldDB" id="A0A2S1B7P9"/>
<name>A0A2S1B7P9_CAUVI</name>
<accession>A0A2S1B7P9</accession>